<organism evidence="1 2">
    <name type="scientific">Phytophthora megakarya</name>
    <dbReference type="NCBI Taxonomy" id="4795"/>
    <lineage>
        <taxon>Eukaryota</taxon>
        <taxon>Sar</taxon>
        <taxon>Stramenopiles</taxon>
        <taxon>Oomycota</taxon>
        <taxon>Peronosporomycetes</taxon>
        <taxon>Peronosporales</taxon>
        <taxon>Peronosporaceae</taxon>
        <taxon>Phytophthora</taxon>
    </lineage>
</organism>
<feature type="non-terminal residue" evidence="1">
    <location>
        <position position="166"/>
    </location>
</feature>
<dbReference type="Proteomes" id="UP000198211">
    <property type="component" value="Unassembled WGS sequence"/>
</dbReference>
<dbReference type="AlphaFoldDB" id="A0A225UFF8"/>
<gene>
    <name evidence="1" type="ORF">PHMEG_00039600</name>
</gene>
<evidence type="ECO:0000313" key="2">
    <source>
        <dbReference type="Proteomes" id="UP000198211"/>
    </source>
</evidence>
<comment type="caution">
    <text evidence="1">The sequence shown here is derived from an EMBL/GenBank/DDBJ whole genome shotgun (WGS) entry which is preliminary data.</text>
</comment>
<name>A0A225UFF8_9STRA</name>
<keyword evidence="2" id="KW-1185">Reference proteome</keyword>
<dbReference type="EMBL" id="NBNE01019644">
    <property type="protein sequence ID" value="OWY91713.1"/>
    <property type="molecule type" value="Genomic_DNA"/>
</dbReference>
<proteinExistence type="predicted"/>
<reference evidence="2" key="1">
    <citation type="submission" date="2017-03" db="EMBL/GenBank/DDBJ databases">
        <title>Phytopthora megakarya and P. palmivora, two closely related causual agents of cacao black pod achieved similar genome size and gene model numbers by different mechanisms.</title>
        <authorList>
            <person name="Ali S."/>
            <person name="Shao J."/>
            <person name="Larry D.J."/>
            <person name="Kronmiller B."/>
            <person name="Shen D."/>
            <person name="Strem M.D."/>
            <person name="Melnick R.L."/>
            <person name="Guiltinan M.J."/>
            <person name="Tyler B.M."/>
            <person name="Meinhardt L.W."/>
            <person name="Bailey B.A."/>
        </authorList>
    </citation>
    <scope>NUCLEOTIDE SEQUENCE [LARGE SCALE GENOMIC DNA]</scope>
    <source>
        <strain evidence="2">zdho120</strain>
    </source>
</reference>
<protein>
    <submittedName>
        <fullName evidence="1">Uncharacterized protein</fullName>
    </submittedName>
</protein>
<dbReference type="OrthoDB" id="120196at2759"/>
<evidence type="ECO:0000313" key="1">
    <source>
        <dbReference type="EMBL" id="OWY91713.1"/>
    </source>
</evidence>
<accession>A0A225UFF8</accession>
<sequence>MDDATTLADCAFQATSEPGNRLVDIVMIPSSSYESLSVQDELEHENEDNFGVDAIPRDQESLEHELARLNDQEQRLQDETAVDFVLGYRLLAATHKEQVAKAHLALERRQTAARKVCEYAAEKARGTYTSRCSELQREMCNDFERELRRLQTAKDGVSVTSRRRRA</sequence>